<dbReference type="OrthoDB" id="5287468at2"/>
<dbReference type="Pfam" id="PF07992">
    <property type="entry name" value="Pyr_redox_2"/>
    <property type="match status" value="1"/>
</dbReference>
<reference evidence="9" key="3">
    <citation type="submission" date="2016-10" db="EMBL/GenBank/DDBJ databases">
        <authorList>
            <person name="Wibberg D."/>
        </authorList>
    </citation>
    <scope>NUCLEOTIDE SEQUENCE [LARGE SCALE GENOMIC DNA]</scope>
</reference>
<dbReference type="AlphaFoldDB" id="A0A1H8WB00"/>
<dbReference type="GO" id="GO:0008168">
    <property type="term" value="F:methyltransferase activity"/>
    <property type="evidence" value="ECO:0007669"/>
    <property type="project" value="UniProtKB-KW"/>
</dbReference>
<accession>A0A1H8WB00</accession>
<keyword evidence="10" id="KW-1185">Reference proteome</keyword>
<dbReference type="Pfam" id="PF08669">
    <property type="entry name" value="GCV_T_C"/>
    <property type="match status" value="1"/>
</dbReference>
<reference evidence="7" key="2">
    <citation type="submission" date="2016-10" db="EMBL/GenBank/DDBJ databases">
        <authorList>
            <person name="de Groot N.N."/>
        </authorList>
    </citation>
    <scope>NUCLEOTIDE SEQUENCE [LARGE SCALE GENOMIC DNA]</scope>
    <source>
        <strain evidence="7">CCBAU85039</strain>
    </source>
</reference>
<keyword evidence="7" id="KW-0808">Transferase</keyword>
<evidence type="ECO:0000256" key="1">
    <source>
        <dbReference type="ARBA" id="ARBA00008609"/>
    </source>
</evidence>
<organism evidence="7 9">
    <name type="scientific">Rhizobium tibeticum</name>
    <dbReference type="NCBI Taxonomy" id="501024"/>
    <lineage>
        <taxon>Bacteria</taxon>
        <taxon>Pseudomonadati</taxon>
        <taxon>Pseudomonadota</taxon>
        <taxon>Alphaproteobacteria</taxon>
        <taxon>Hyphomicrobiales</taxon>
        <taxon>Rhizobiaceae</taxon>
        <taxon>Rhizobium/Agrobacterium group</taxon>
        <taxon>Rhizobium</taxon>
    </lineage>
</organism>
<dbReference type="STRING" id="501024.RTCCBAU85039_6519"/>
<evidence type="ECO:0000313" key="10">
    <source>
        <dbReference type="Proteomes" id="UP000198939"/>
    </source>
</evidence>
<dbReference type="GO" id="GO:0008115">
    <property type="term" value="F:sarcosine oxidase activity"/>
    <property type="evidence" value="ECO:0007669"/>
    <property type="project" value="InterPro"/>
</dbReference>
<dbReference type="PIRSF" id="PIRSF037980">
    <property type="entry name" value="SoxA"/>
    <property type="match status" value="1"/>
</dbReference>
<keyword evidence="2" id="KW-0560">Oxidoreductase</keyword>
<dbReference type="PANTHER" id="PTHR43757:SF2">
    <property type="entry name" value="AMINOMETHYLTRANSFERASE, MITOCHONDRIAL"/>
    <property type="match status" value="1"/>
</dbReference>
<comment type="similarity">
    <text evidence="1">Belongs to the GcvT family.</text>
</comment>
<feature type="domain" description="GCVT N-terminal" evidence="3">
    <location>
        <begin position="600"/>
        <end position="872"/>
    </location>
</feature>
<dbReference type="InterPro" id="IPR028896">
    <property type="entry name" value="GcvT/YgfZ/DmdA"/>
</dbReference>
<evidence type="ECO:0000259" key="4">
    <source>
        <dbReference type="Pfam" id="PF07992"/>
    </source>
</evidence>
<dbReference type="NCBIfam" id="TIGR01372">
    <property type="entry name" value="soxA"/>
    <property type="match status" value="1"/>
</dbReference>
<dbReference type="EMBL" id="FNXB01000078">
    <property type="protein sequence ID" value="SEI20998.1"/>
    <property type="molecule type" value="Genomic_DNA"/>
</dbReference>
<dbReference type="RefSeq" id="WP_072381909.1">
    <property type="nucleotide sequence ID" value="NZ_FNXB01000078.1"/>
</dbReference>
<evidence type="ECO:0000313" key="9">
    <source>
        <dbReference type="Proteomes" id="UP000183063"/>
    </source>
</evidence>
<dbReference type="PRINTS" id="PR00368">
    <property type="entry name" value="FADPNR"/>
</dbReference>
<dbReference type="GO" id="GO:0046653">
    <property type="term" value="P:tetrahydrofolate metabolic process"/>
    <property type="evidence" value="ECO:0007669"/>
    <property type="project" value="InterPro"/>
</dbReference>
<dbReference type="EMBL" id="FOCV01000060">
    <property type="protein sequence ID" value="SEP24801.1"/>
    <property type="molecule type" value="Genomic_DNA"/>
</dbReference>
<dbReference type="Pfam" id="PF13510">
    <property type="entry name" value="Fer2_4"/>
    <property type="match status" value="1"/>
</dbReference>
<dbReference type="Proteomes" id="UP000183063">
    <property type="component" value="Unassembled WGS sequence"/>
</dbReference>
<gene>
    <name evidence="7" type="primary">gcvT_5</name>
    <name evidence="7" type="ORF">RTCCBAU85039_6519</name>
    <name evidence="8" type="ORF">SAMN05216228_10606</name>
</gene>
<dbReference type="PANTHER" id="PTHR43757">
    <property type="entry name" value="AMINOMETHYLTRANSFERASE"/>
    <property type="match status" value="1"/>
</dbReference>
<dbReference type="SUPFAM" id="SSF103025">
    <property type="entry name" value="Folate-binding domain"/>
    <property type="match status" value="1"/>
</dbReference>
<dbReference type="Pfam" id="PF17806">
    <property type="entry name" value="SO_alpha_A3"/>
    <property type="match status" value="1"/>
</dbReference>
<feature type="domain" description="Aminomethyltransferase C-terminal" evidence="5">
    <location>
        <begin position="893"/>
        <end position="979"/>
    </location>
</feature>
<dbReference type="Proteomes" id="UP000198939">
    <property type="component" value="Unassembled WGS sequence"/>
</dbReference>
<evidence type="ECO:0000256" key="2">
    <source>
        <dbReference type="ARBA" id="ARBA00023002"/>
    </source>
</evidence>
<dbReference type="SUPFAM" id="SSF101790">
    <property type="entry name" value="Aminomethyltransferase beta-barrel domain"/>
    <property type="match status" value="1"/>
</dbReference>
<dbReference type="InterPro" id="IPR023753">
    <property type="entry name" value="FAD/NAD-binding_dom"/>
</dbReference>
<dbReference type="SUPFAM" id="SSF51905">
    <property type="entry name" value="FAD/NAD(P)-binding domain"/>
    <property type="match status" value="1"/>
</dbReference>
<sequence>MTSYRLPTGGLINRESPLSFTFDGKRMIGTKGDSLASALLANGQLLVGRSFKYHRPRGLLTAGSAEPNALMTIGQGGRTESNTRATMQELYQGLEAKSQNRWPSLDFDIGSLNSLLSPFLGAGFYYKTFMWPAAFWEKVYEPFIRKAAGLGKASYEADPDSYEKRWAHCDLLVIGCGPTGLAAALTAGRSGLRVIVADEHSAMGGSLLSETATIGAASAPDFVGQTLAELETLTNVTVLPRTTVFGWYDGNVFGASERVQKHVSLPDPALPVERLWRIIAKKALLASGAEERPLVFGGNDLPGVMLASAMRTYLNRYGVAPGKRLAIFTTNDSGYALARDLEANGIDLVAIIDSRPDVAPPYSGKTRVIKGGFVSDAKGGKALSSIEIWKGGGMENLAVDALGVAGGFSPIISIACHRGGKPIWSEEQAAFLAPDNLIGLELAGTVCGTDGISACFAEGAATAVKLAKDLGIVATPVEFGIVDGDVASPPVNPVWNIPGIKGKAFVDYQNDVHRKDLGLAVQEGYGHVELAKRYTTTGMATDQGKLSNVNAIGILAEVRGVSPAEIGTTTFRPLYTPVSFGALTGAYHGSHFQPVRKSPLHDWAAKNGAKFVETGLWYRSSWFPRDGETTWRESVDREARNVRINAGLCDVSMLGKIEVCGKDAAEFLNRVYSNAFLKLPVGKARYGLMLREDGMIYDDGTTSRLSENQFFMTTTTAYAAGVMNHLEFCAQALWPDLDVRLASSTDQWAQMAIVGPKARTILQAIVDDDISNEAFPFLGAREVSLFDGRLYGRLFRISFSGELAFELAVPAGYGESVADALMEAGRDHGIQPYGVEALGVLRVEKGHVTHNEINGTVVPGDLGFSKMVSATKPDFIGKAMVGREGLSDPDRAQLVGVMPLDPKTSFSSGSHILAKDAAATLENDQGYVTSTVFSPHVGSTIGLALVKRGAERHGEEVQIWNGLRDEFTPGRLCNPVFVDPANEKLHV</sequence>
<evidence type="ECO:0000259" key="5">
    <source>
        <dbReference type="Pfam" id="PF08669"/>
    </source>
</evidence>
<dbReference type="InterPro" id="IPR029043">
    <property type="entry name" value="GcvT/YgfZ_C"/>
</dbReference>
<evidence type="ECO:0000259" key="3">
    <source>
        <dbReference type="Pfam" id="PF01571"/>
    </source>
</evidence>
<dbReference type="InterPro" id="IPR041117">
    <property type="entry name" value="SoxA_A3"/>
</dbReference>
<dbReference type="Gene3D" id="3.50.50.60">
    <property type="entry name" value="FAD/NAD(P)-binding domain"/>
    <property type="match status" value="1"/>
</dbReference>
<keyword evidence="7" id="KW-0489">Methyltransferase</keyword>
<dbReference type="GO" id="GO:0032259">
    <property type="term" value="P:methylation"/>
    <property type="evidence" value="ECO:0007669"/>
    <property type="project" value="UniProtKB-KW"/>
</dbReference>
<feature type="domain" description="SoxA A3" evidence="6">
    <location>
        <begin position="501"/>
        <end position="583"/>
    </location>
</feature>
<evidence type="ECO:0000259" key="6">
    <source>
        <dbReference type="Pfam" id="PF17806"/>
    </source>
</evidence>
<dbReference type="Gene3D" id="3.10.20.440">
    <property type="entry name" value="2Fe-2S iron-sulphur cluster binding domain, sarcosine oxidase, alpha subunit, N-terminal domain"/>
    <property type="match status" value="1"/>
</dbReference>
<dbReference type="InterPro" id="IPR042204">
    <property type="entry name" value="2Fe-2S-bd_N"/>
</dbReference>
<feature type="domain" description="FAD/NAD(P)-binding" evidence="4">
    <location>
        <begin position="170"/>
        <end position="311"/>
    </location>
</feature>
<dbReference type="InterPro" id="IPR006277">
    <property type="entry name" value="Sarcosine_oxidase_asu"/>
</dbReference>
<dbReference type="Pfam" id="PF01571">
    <property type="entry name" value="GCV_T"/>
    <property type="match status" value="1"/>
</dbReference>
<dbReference type="InterPro" id="IPR013977">
    <property type="entry name" value="GcvT_C"/>
</dbReference>
<reference evidence="8 10" key="1">
    <citation type="submission" date="2016-10" db="EMBL/GenBank/DDBJ databases">
        <authorList>
            <person name="Varghese N."/>
            <person name="Submissions S."/>
        </authorList>
    </citation>
    <scope>NUCLEOTIDE SEQUENCE [LARGE SCALE GENOMIC DNA]</scope>
    <source>
        <strain evidence="8 10">CGMCC 1.7071</strain>
    </source>
</reference>
<dbReference type="InterPro" id="IPR027266">
    <property type="entry name" value="TrmE/GcvT-like"/>
</dbReference>
<dbReference type="Gene3D" id="3.30.1360.120">
    <property type="entry name" value="Probable tRNA modification gtpase trme, domain 1"/>
    <property type="match status" value="1"/>
</dbReference>
<dbReference type="InterPro" id="IPR006222">
    <property type="entry name" value="GCVT_N"/>
</dbReference>
<name>A0A1H8WB00_9HYPH</name>
<dbReference type="EC" id="2.1.2.10" evidence="7"/>
<evidence type="ECO:0000313" key="8">
    <source>
        <dbReference type="EMBL" id="SEP24801.1"/>
    </source>
</evidence>
<dbReference type="PRINTS" id="PR00469">
    <property type="entry name" value="PNDRDTASEII"/>
</dbReference>
<evidence type="ECO:0000313" key="7">
    <source>
        <dbReference type="EMBL" id="SEI20998.1"/>
    </source>
</evidence>
<dbReference type="GO" id="GO:0004047">
    <property type="term" value="F:aminomethyltransferase activity"/>
    <property type="evidence" value="ECO:0007669"/>
    <property type="project" value="UniProtKB-EC"/>
</dbReference>
<protein>
    <submittedName>
        <fullName evidence="7">Aminomethyltransferase</fullName>
        <ecNumber evidence="7">2.1.2.10</ecNumber>
    </submittedName>
    <submittedName>
        <fullName evidence="8">N-methylglutamate dehydrogenase subunit C</fullName>
    </submittedName>
</protein>
<proteinExistence type="inferred from homology"/>
<dbReference type="InterPro" id="IPR036188">
    <property type="entry name" value="FAD/NAD-bd_sf"/>
</dbReference>